<dbReference type="AlphaFoldDB" id="A0A2H3KR45"/>
<sequence length="76" mass="8947">MNTTPAEEPRITITLQLHGKHVAMLEQVTARHNERQERYNRLYPDLFPFDPDPLEPERMARVLLVNLLEELTEVPL</sequence>
<dbReference type="Proteomes" id="UP000220922">
    <property type="component" value="Unassembled WGS sequence"/>
</dbReference>
<dbReference type="EMBL" id="LYXE01000019">
    <property type="protein sequence ID" value="PDW00974.1"/>
    <property type="molecule type" value="Genomic_DNA"/>
</dbReference>
<keyword evidence="2" id="KW-1185">Reference proteome</keyword>
<comment type="caution">
    <text evidence="1">The sequence shown here is derived from an EMBL/GenBank/DDBJ whole genome shotgun (WGS) entry which is preliminary data.</text>
</comment>
<name>A0A2H3KR45_9CHLR</name>
<gene>
    <name evidence="1" type="ORF">A9Q02_21330</name>
</gene>
<accession>A0A2H3KR45</accession>
<evidence type="ECO:0000313" key="1">
    <source>
        <dbReference type="EMBL" id="PDW00974.1"/>
    </source>
</evidence>
<reference evidence="1 2" key="1">
    <citation type="submission" date="2016-05" db="EMBL/GenBank/DDBJ databases">
        <authorList>
            <person name="Lavstsen T."/>
            <person name="Jespersen J.S."/>
        </authorList>
    </citation>
    <scope>NUCLEOTIDE SEQUENCE [LARGE SCALE GENOMIC DNA]</scope>
    <source>
        <strain evidence="1 2">B7-9</strain>
    </source>
</reference>
<organism evidence="1 2">
    <name type="scientific">Candidatus Chloroploca asiatica</name>
    <dbReference type="NCBI Taxonomy" id="1506545"/>
    <lineage>
        <taxon>Bacteria</taxon>
        <taxon>Bacillati</taxon>
        <taxon>Chloroflexota</taxon>
        <taxon>Chloroflexia</taxon>
        <taxon>Chloroflexales</taxon>
        <taxon>Chloroflexineae</taxon>
        <taxon>Oscillochloridaceae</taxon>
        <taxon>Candidatus Chloroploca</taxon>
    </lineage>
</organism>
<evidence type="ECO:0000313" key="2">
    <source>
        <dbReference type="Proteomes" id="UP000220922"/>
    </source>
</evidence>
<dbReference type="RefSeq" id="WP_097650627.1">
    <property type="nucleotide sequence ID" value="NZ_LYXE01000019.1"/>
</dbReference>
<protein>
    <submittedName>
        <fullName evidence="1">Uncharacterized protein</fullName>
    </submittedName>
</protein>
<proteinExistence type="predicted"/>